<keyword evidence="13" id="KW-0067">ATP-binding</keyword>
<evidence type="ECO:0000259" key="20">
    <source>
        <dbReference type="PROSITE" id="PS50109"/>
    </source>
</evidence>
<evidence type="ECO:0000256" key="14">
    <source>
        <dbReference type="ARBA" id="ARBA00023004"/>
    </source>
</evidence>
<evidence type="ECO:0000256" key="18">
    <source>
        <dbReference type="ARBA" id="ARBA00030800"/>
    </source>
</evidence>
<dbReference type="InterPro" id="IPR036890">
    <property type="entry name" value="HATPase_C_sf"/>
</dbReference>
<dbReference type="Gene3D" id="3.30.565.10">
    <property type="entry name" value="Histidine kinase-like ATPase, C-terminal domain"/>
    <property type="match status" value="1"/>
</dbReference>
<evidence type="ECO:0000256" key="12">
    <source>
        <dbReference type="ARBA" id="ARBA00022777"/>
    </source>
</evidence>
<evidence type="ECO:0000256" key="11">
    <source>
        <dbReference type="ARBA" id="ARBA00022741"/>
    </source>
</evidence>
<evidence type="ECO:0000256" key="1">
    <source>
        <dbReference type="ARBA" id="ARBA00000085"/>
    </source>
</evidence>
<feature type="transmembrane region" description="Helical" evidence="19">
    <location>
        <begin position="27"/>
        <end position="45"/>
    </location>
</feature>
<dbReference type="GO" id="GO:0051539">
    <property type="term" value="F:4 iron, 4 sulfur cluster binding"/>
    <property type="evidence" value="ECO:0007669"/>
    <property type="project" value="UniProtKB-KW"/>
</dbReference>
<evidence type="ECO:0000256" key="19">
    <source>
        <dbReference type="SAM" id="Phobius"/>
    </source>
</evidence>
<keyword evidence="9" id="KW-0808">Transferase</keyword>
<proteinExistence type="predicted"/>
<comment type="subcellular location">
    <subcellularLocation>
        <location evidence="3">Cytoplasm</location>
    </subcellularLocation>
</comment>
<keyword evidence="8" id="KW-0597">Phosphoprotein</keyword>
<keyword evidence="19" id="KW-1133">Transmembrane helix</keyword>
<accession>A0A8T6R745</accession>
<comment type="caution">
    <text evidence="21">The sequence shown here is derived from an EMBL/GenBank/DDBJ whole genome shotgun (WGS) entry which is preliminary data.</text>
</comment>
<dbReference type="PRINTS" id="PR00344">
    <property type="entry name" value="BCTRLSENSOR"/>
</dbReference>
<evidence type="ECO:0000256" key="9">
    <source>
        <dbReference type="ARBA" id="ARBA00022679"/>
    </source>
</evidence>
<dbReference type="GO" id="GO:0000155">
    <property type="term" value="F:phosphorelay sensor kinase activity"/>
    <property type="evidence" value="ECO:0007669"/>
    <property type="project" value="InterPro"/>
</dbReference>
<comment type="catalytic activity">
    <reaction evidence="1">
        <text>ATP + protein L-histidine = ADP + protein N-phospho-L-histidine.</text>
        <dbReference type="EC" id="2.7.13.3"/>
    </reaction>
</comment>
<dbReference type="GO" id="GO:0005524">
    <property type="term" value="F:ATP binding"/>
    <property type="evidence" value="ECO:0007669"/>
    <property type="project" value="UniProtKB-KW"/>
</dbReference>
<dbReference type="GO" id="GO:0005737">
    <property type="term" value="C:cytoplasm"/>
    <property type="evidence" value="ECO:0007669"/>
    <property type="project" value="UniProtKB-SubCell"/>
</dbReference>
<dbReference type="AlphaFoldDB" id="A0A8T6R745"/>
<dbReference type="PIRSF" id="PIRSF037434">
    <property type="entry name" value="STHK_ChrS"/>
    <property type="match status" value="1"/>
</dbReference>
<sequence>MSEPDHVTDTGDSSADLVAMWRRQEPFWHAVFAAVWVAAVVVALLDEPGPSGRWPSLLLFAVIAAAYAVLGVRGIRQDERAGLAYQVLAWGALLGIQALDPGTESWMLYFVLFPQLWAMVRVRWAAVGTVLALAAFGVLRFVQSGFDRQIVGPILVSSVISLAVSLALGLFINRIVQEAHTRARTIDELRATQARLAAVERDRGVQDERERISREIHDTLAQGFTSVVALARAADSALARGDEATARERLGLIERTAVDNLAEARLIVAELTPGHLQSRTLAEALLRLGEAVTSETGLHADVRVSGEPAPLGGAAEVVLLRTAQEALSNVRRHAAAARVDVALAYEPERVVLSVSDDGRGFDPGEGSTGFGLDGVRARAAEVGGTVDLRSDPGAGTCLRLEVPRVDVGPVLASPGVAR</sequence>
<feature type="domain" description="Histidine kinase" evidence="20">
    <location>
        <begin position="319"/>
        <end position="406"/>
    </location>
</feature>
<protein>
    <recommendedName>
        <fullName evidence="5">Oxygen sensor histidine kinase NreB</fullName>
        <ecNumber evidence="4">2.7.13.3</ecNumber>
    </recommendedName>
    <alternativeName>
        <fullName evidence="18">Nitrogen regulation protein B</fullName>
    </alternativeName>
</protein>
<evidence type="ECO:0000256" key="17">
    <source>
        <dbReference type="ARBA" id="ARBA00024827"/>
    </source>
</evidence>
<keyword evidence="12 21" id="KW-0418">Kinase</keyword>
<keyword evidence="14" id="KW-0408">Iron</keyword>
<dbReference type="GO" id="GO:0046983">
    <property type="term" value="F:protein dimerization activity"/>
    <property type="evidence" value="ECO:0007669"/>
    <property type="project" value="InterPro"/>
</dbReference>
<name>A0A8T6R745_9MICO</name>
<feature type="transmembrane region" description="Helical" evidence="19">
    <location>
        <begin position="122"/>
        <end position="142"/>
    </location>
</feature>
<feature type="transmembrane region" description="Helical" evidence="19">
    <location>
        <begin position="82"/>
        <end position="99"/>
    </location>
</feature>
<dbReference type="InterPro" id="IPR003594">
    <property type="entry name" value="HATPase_dom"/>
</dbReference>
<dbReference type="InterPro" id="IPR005467">
    <property type="entry name" value="His_kinase_dom"/>
</dbReference>
<dbReference type="SUPFAM" id="SSF55874">
    <property type="entry name" value="ATPase domain of HSP90 chaperone/DNA topoisomerase II/histidine kinase"/>
    <property type="match status" value="1"/>
</dbReference>
<reference evidence="21" key="1">
    <citation type="submission" date="2020-03" db="EMBL/GenBank/DDBJ databases">
        <title>Phycicoccus flavus sp. nov., a novel endophytic actinobacterium isolated from branch of Kandelia candel.</title>
        <authorList>
            <person name="Tuo L."/>
        </authorList>
    </citation>
    <scope>NUCLEOTIDE SEQUENCE</scope>
    <source>
        <strain evidence="21">CMS6Z-2</strain>
    </source>
</reference>
<dbReference type="Gene3D" id="1.20.5.1930">
    <property type="match status" value="1"/>
</dbReference>
<keyword evidence="22" id="KW-1185">Reference proteome</keyword>
<evidence type="ECO:0000256" key="6">
    <source>
        <dbReference type="ARBA" id="ARBA00022485"/>
    </source>
</evidence>
<comment type="function">
    <text evidence="17">Member of the two-component regulatory system NreB/NreC involved in the control of dissimilatory nitrate/nitrite reduction in response to oxygen. NreB functions as a direct oxygen sensor histidine kinase which is autophosphorylated, in the absence of oxygen, probably at the conserved histidine residue, and transfers its phosphate group probably to a conserved aspartate residue of NreC. NreB/NreC activates the expression of the nitrate (narGHJI) and nitrite (nir) reductase operons, as well as the putative nitrate transporter gene narT.</text>
</comment>
<dbReference type="RefSeq" id="WP_165567051.1">
    <property type="nucleotide sequence ID" value="NZ_SAYU02000123.1"/>
</dbReference>
<evidence type="ECO:0000256" key="8">
    <source>
        <dbReference type="ARBA" id="ARBA00022553"/>
    </source>
</evidence>
<dbReference type="EMBL" id="SAYU02000123">
    <property type="protein sequence ID" value="NHA70288.1"/>
    <property type="molecule type" value="Genomic_DNA"/>
</dbReference>
<dbReference type="PANTHER" id="PTHR24421">
    <property type="entry name" value="NITRATE/NITRITE SENSOR PROTEIN NARX-RELATED"/>
    <property type="match status" value="1"/>
</dbReference>
<evidence type="ECO:0000313" key="21">
    <source>
        <dbReference type="EMBL" id="NHA70288.1"/>
    </source>
</evidence>
<gene>
    <name evidence="21" type="ORF">EPD83_019885</name>
</gene>
<dbReference type="PANTHER" id="PTHR24421:SF10">
    <property type="entry name" value="NITRATE_NITRITE SENSOR PROTEIN NARQ"/>
    <property type="match status" value="1"/>
</dbReference>
<evidence type="ECO:0000256" key="4">
    <source>
        <dbReference type="ARBA" id="ARBA00012438"/>
    </source>
</evidence>
<evidence type="ECO:0000256" key="10">
    <source>
        <dbReference type="ARBA" id="ARBA00022723"/>
    </source>
</evidence>
<dbReference type="SMART" id="SM00387">
    <property type="entry name" value="HATPase_c"/>
    <property type="match status" value="1"/>
</dbReference>
<dbReference type="Pfam" id="PF07730">
    <property type="entry name" value="HisKA_3"/>
    <property type="match status" value="1"/>
</dbReference>
<dbReference type="EC" id="2.7.13.3" evidence="4"/>
<keyword evidence="16" id="KW-0411">Iron-sulfur</keyword>
<dbReference type="InterPro" id="IPR011712">
    <property type="entry name" value="Sig_transdc_His_kin_sub3_dim/P"/>
</dbReference>
<evidence type="ECO:0000256" key="7">
    <source>
        <dbReference type="ARBA" id="ARBA00022490"/>
    </source>
</evidence>
<dbReference type="GO" id="GO:0016020">
    <property type="term" value="C:membrane"/>
    <property type="evidence" value="ECO:0007669"/>
    <property type="project" value="InterPro"/>
</dbReference>
<organism evidence="21 22">
    <name type="scientific">Phycicoccus flavus</name>
    <dbReference type="NCBI Taxonomy" id="2502783"/>
    <lineage>
        <taxon>Bacteria</taxon>
        <taxon>Bacillati</taxon>
        <taxon>Actinomycetota</taxon>
        <taxon>Actinomycetes</taxon>
        <taxon>Micrococcales</taxon>
        <taxon>Intrasporangiaceae</taxon>
        <taxon>Phycicoccus</taxon>
    </lineage>
</organism>
<dbReference type="GO" id="GO:0046872">
    <property type="term" value="F:metal ion binding"/>
    <property type="evidence" value="ECO:0007669"/>
    <property type="project" value="UniProtKB-KW"/>
</dbReference>
<dbReference type="Pfam" id="PF02518">
    <property type="entry name" value="HATPase_c"/>
    <property type="match status" value="1"/>
</dbReference>
<evidence type="ECO:0000256" key="3">
    <source>
        <dbReference type="ARBA" id="ARBA00004496"/>
    </source>
</evidence>
<keyword evidence="19" id="KW-0812">Transmembrane</keyword>
<keyword evidence="10" id="KW-0479">Metal-binding</keyword>
<evidence type="ECO:0000313" key="22">
    <source>
        <dbReference type="Proteomes" id="UP000287866"/>
    </source>
</evidence>
<comment type="cofactor">
    <cofactor evidence="2">
        <name>[4Fe-4S] cluster</name>
        <dbReference type="ChEBI" id="CHEBI:49883"/>
    </cofactor>
</comment>
<dbReference type="Proteomes" id="UP000287866">
    <property type="component" value="Unassembled WGS sequence"/>
</dbReference>
<dbReference type="InterPro" id="IPR017205">
    <property type="entry name" value="Sig_transdc_His_kinase_ChrS"/>
</dbReference>
<dbReference type="CDD" id="cd16917">
    <property type="entry name" value="HATPase_UhpB-NarQ-NarX-like"/>
    <property type="match status" value="1"/>
</dbReference>
<feature type="transmembrane region" description="Helical" evidence="19">
    <location>
        <begin position="57"/>
        <end position="75"/>
    </location>
</feature>
<evidence type="ECO:0000256" key="16">
    <source>
        <dbReference type="ARBA" id="ARBA00023014"/>
    </source>
</evidence>
<keyword evidence="6" id="KW-0004">4Fe-4S</keyword>
<keyword evidence="15" id="KW-0902">Two-component regulatory system</keyword>
<dbReference type="PROSITE" id="PS50109">
    <property type="entry name" value="HIS_KIN"/>
    <property type="match status" value="1"/>
</dbReference>
<evidence type="ECO:0000256" key="5">
    <source>
        <dbReference type="ARBA" id="ARBA00017322"/>
    </source>
</evidence>
<dbReference type="InterPro" id="IPR004358">
    <property type="entry name" value="Sig_transdc_His_kin-like_C"/>
</dbReference>
<evidence type="ECO:0000256" key="13">
    <source>
        <dbReference type="ARBA" id="ARBA00022840"/>
    </source>
</evidence>
<keyword evidence="11" id="KW-0547">Nucleotide-binding</keyword>
<evidence type="ECO:0000256" key="2">
    <source>
        <dbReference type="ARBA" id="ARBA00001966"/>
    </source>
</evidence>
<evidence type="ECO:0000256" key="15">
    <source>
        <dbReference type="ARBA" id="ARBA00023012"/>
    </source>
</evidence>
<feature type="transmembrane region" description="Helical" evidence="19">
    <location>
        <begin position="154"/>
        <end position="172"/>
    </location>
</feature>
<keyword evidence="19" id="KW-0472">Membrane</keyword>
<keyword evidence="7" id="KW-0963">Cytoplasm</keyword>
<dbReference type="InterPro" id="IPR050482">
    <property type="entry name" value="Sensor_HK_TwoCompSys"/>
</dbReference>